<dbReference type="GO" id="GO:0005886">
    <property type="term" value="C:plasma membrane"/>
    <property type="evidence" value="ECO:0007669"/>
    <property type="project" value="UniProtKB-SubCell"/>
</dbReference>
<dbReference type="Pfam" id="PF04610">
    <property type="entry name" value="TrbL"/>
    <property type="match status" value="1"/>
</dbReference>
<dbReference type="InterPro" id="IPR007688">
    <property type="entry name" value="Conjugal_tfr_TrbL/VirB6"/>
</dbReference>
<evidence type="ECO:0000256" key="2">
    <source>
        <dbReference type="ARBA" id="ARBA00007802"/>
    </source>
</evidence>
<feature type="transmembrane region" description="Helical" evidence="9">
    <location>
        <begin position="608"/>
        <end position="633"/>
    </location>
</feature>
<keyword evidence="6 9" id="KW-1133">Transmembrane helix</keyword>
<sequence length="896" mass="101459">MLLIDFLLKWQLFIALVVLLACNPVKADDSEKDAKFGWMSSSLSELAALFSACLEVPKFNSFQEGSISLDLTKPNEWNSTGNYVKKNKAIKFDWSTSGAVSSPRKYRVMYRIDPRFNRPQIFIKTFNHLTKKYEATNFPKFKATDPTKDYISLAFSKMQNYVDYFNFVENRQKIRVEKGDVINITLAGAGDFFSVATDEDFLKSELDNNMLGIPSLYTNSNLDNKILYSTAEKLCYSIDPSRDKVCQGTGASTKYKALDKLVLVGKPLTQGSIQQIITICPDFANDKDNSPVCFYDQGRGMRILVNNQIIKREAESFVYSKFLKKSFLYYKSDIAGDLDFLTDWPIQGMFTSLDKPLMSNWIGAFSDINELSSYISSPNVDLSSSFLHFGRYIMMVEVGNGDKSISDAQQKDIEVEYIIMTDGGTPLVSLVGTQINQDFSTDADKDGYLWIRVKNPNKEVMGLIKVNYANYTGSTWFSDIVYKGAVKPITNEFHKFTMNFYTKLTKNVTLHRIIKAALILYVMIYALTFLAGAIQITAKDLLTRIIKITLIVILIGDDSWNFFNNYLFNAFIKGTDYLMTNVVGLTSSTANIFGFIDPIFDKYTNGRFWGLLFIQLLQIHNGLTFVAIITIYSLTLYFRAILEVIIGYVIAYISLAVMISLAPLFIILVLFEKTKSIFDNWLSTLFSYMMQPTILLIFFLLIDQVMSEQLLKIVVRACWDSTFIPIEIGLDLTHMNIPINFSFKLPFLPGIPFFAPNVTEINNAQDLLNSTGTFLVIFTSSLLFYAYCLMCYGLVDYVTIVVAQLTNVTPARQEGDFQRPDNPTKSIIQDMESVVRPVKDLAFAPARIFKDKVIDQNYKARKSDPDSKKEYTGKIFASRNDADTGGEADGGSNKKE</sequence>
<accession>A0AAT9GA49</accession>
<evidence type="ECO:0000256" key="6">
    <source>
        <dbReference type="ARBA" id="ARBA00022989"/>
    </source>
</evidence>
<feature type="transmembrane region" description="Helical" evidence="9">
    <location>
        <begin position="645"/>
        <end position="670"/>
    </location>
</feature>
<keyword evidence="7 9" id="KW-0472">Membrane</keyword>
<feature type="transmembrane region" description="Helical" evidence="9">
    <location>
        <begin position="577"/>
        <end position="596"/>
    </location>
</feature>
<dbReference type="GO" id="GO:0030255">
    <property type="term" value="P:protein secretion by the type IV secretion system"/>
    <property type="evidence" value="ECO:0007669"/>
    <property type="project" value="InterPro"/>
</dbReference>
<feature type="region of interest" description="Disordered" evidence="8">
    <location>
        <begin position="859"/>
        <end position="896"/>
    </location>
</feature>
<dbReference type="EMBL" id="AP029170">
    <property type="protein sequence ID" value="BFD46629.1"/>
    <property type="molecule type" value="Genomic_DNA"/>
</dbReference>
<evidence type="ECO:0000313" key="10">
    <source>
        <dbReference type="EMBL" id="BFD46629.1"/>
    </source>
</evidence>
<name>A0AAT9GA49_9RICK</name>
<evidence type="ECO:0000256" key="9">
    <source>
        <dbReference type="SAM" id="Phobius"/>
    </source>
</evidence>
<keyword evidence="5" id="KW-0732">Signal</keyword>
<proteinExistence type="inferred from homology"/>
<feature type="transmembrane region" description="Helical" evidence="9">
    <location>
        <begin position="513"/>
        <end position="534"/>
    </location>
</feature>
<evidence type="ECO:0000256" key="8">
    <source>
        <dbReference type="SAM" id="MobiDB-lite"/>
    </source>
</evidence>
<evidence type="ECO:0000256" key="5">
    <source>
        <dbReference type="ARBA" id="ARBA00022729"/>
    </source>
</evidence>
<evidence type="ECO:0000256" key="3">
    <source>
        <dbReference type="ARBA" id="ARBA00022475"/>
    </source>
</evidence>
<evidence type="ECO:0000256" key="7">
    <source>
        <dbReference type="ARBA" id="ARBA00023136"/>
    </source>
</evidence>
<keyword evidence="3" id="KW-1003">Cell membrane</keyword>
<evidence type="ECO:0000256" key="4">
    <source>
        <dbReference type="ARBA" id="ARBA00022692"/>
    </source>
</evidence>
<feature type="compositionally biased region" description="Basic and acidic residues" evidence="8">
    <location>
        <begin position="861"/>
        <end position="872"/>
    </location>
</feature>
<protein>
    <submittedName>
        <fullName evidence="10">Type IV secretion system protein</fullName>
    </submittedName>
</protein>
<keyword evidence="4 9" id="KW-0812">Transmembrane</keyword>
<comment type="subcellular location">
    <subcellularLocation>
        <location evidence="1">Cell membrane</location>
        <topology evidence="1">Multi-pass membrane protein</topology>
    </subcellularLocation>
</comment>
<feature type="transmembrane region" description="Helical" evidence="9">
    <location>
        <begin position="682"/>
        <end position="702"/>
    </location>
</feature>
<organism evidence="10">
    <name type="scientific">Candidatus Tisiphia endosymbiont of Sergentomyia squamirostris</name>
    <dbReference type="NCBI Taxonomy" id="3113639"/>
    <lineage>
        <taxon>Bacteria</taxon>
        <taxon>Pseudomonadati</taxon>
        <taxon>Pseudomonadota</taxon>
        <taxon>Alphaproteobacteria</taxon>
        <taxon>Rickettsiales</taxon>
        <taxon>Rickettsiaceae</taxon>
        <taxon>Rickettsieae</taxon>
        <taxon>Candidatus Tisiphia</taxon>
    </lineage>
</organism>
<dbReference type="AlphaFoldDB" id="A0AAT9GA49"/>
<feature type="transmembrane region" description="Helical" evidence="9">
    <location>
        <begin position="541"/>
        <end position="557"/>
    </location>
</feature>
<comment type="similarity">
    <text evidence="2">Belongs to the TrbL/VirB6 family.</text>
</comment>
<feature type="transmembrane region" description="Helical" evidence="9">
    <location>
        <begin position="774"/>
        <end position="795"/>
    </location>
</feature>
<gene>
    <name evidence="10" type="ORF">DMENIID0002_12750</name>
</gene>
<reference evidence="10" key="1">
    <citation type="submission" date="2024-01" db="EMBL/GenBank/DDBJ databases">
        <title>Sequencing the genomes of a sandfly, Sergentomyia squamirostris, and its two endosymbionts.</title>
        <authorList>
            <person name="Itokawa K."/>
            <person name="Sanjoba C."/>
        </authorList>
    </citation>
    <scope>NUCLEOTIDE SEQUENCE</scope>
    <source>
        <strain evidence="10">RiSSQ</strain>
    </source>
</reference>
<evidence type="ECO:0000256" key="1">
    <source>
        <dbReference type="ARBA" id="ARBA00004651"/>
    </source>
</evidence>